<organism evidence="11 12">
    <name type="scientific">Methanooceanicella nereidis</name>
    <dbReference type="NCBI Taxonomy" id="2052831"/>
    <lineage>
        <taxon>Archaea</taxon>
        <taxon>Methanobacteriati</taxon>
        <taxon>Methanobacteriota</taxon>
        <taxon>Stenosarchaea group</taxon>
        <taxon>Methanomicrobia</taxon>
        <taxon>Methanocellales</taxon>
        <taxon>Methanocellaceae</taxon>
        <taxon>Methanooceanicella</taxon>
    </lineage>
</organism>
<dbReference type="Pfam" id="PF00557">
    <property type="entry name" value="Peptidase_M24"/>
    <property type="match status" value="1"/>
</dbReference>
<dbReference type="InterPro" id="IPR018349">
    <property type="entry name" value="Pept_M24A_MAP2_BS"/>
</dbReference>
<feature type="binding site" evidence="8">
    <location>
        <position position="163"/>
    </location>
    <ligand>
        <name>substrate</name>
    </ligand>
</feature>
<dbReference type="InterPro" id="IPR036390">
    <property type="entry name" value="WH_DNA-bd_sf"/>
</dbReference>
<proteinExistence type="inferred from homology"/>
<dbReference type="PANTHER" id="PTHR45777">
    <property type="entry name" value="METHIONINE AMINOPEPTIDASE 2"/>
    <property type="match status" value="1"/>
</dbReference>
<keyword evidence="5 8" id="KW-0645">Protease</keyword>
<dbReference type="EC" id="3.4.11.18" evidence="8 9"/>
<feature type="domain" description="Peptidase M24" evidence="10">
    <location>
        <begin position="8"/>
        <end position="198"/>
    </location>
</feature>
<evidence type="ECO:0000256" key="3">
    <source>
        <dbReference type="ARBA" id="ARBA00001954"/>
    </source>
</evidence>
<keyword evidence="7 8" id="KW-0378">Hydrolase</keyword>
<feature type="binding site" evidence="8">
    <location>
        <position position="188"/>
    </location>
    <ligand>
        <name>a divalent metal cation</name>
        <dbReference type="ChEBI" id="CHEBI:60240"/>
        <label>2</label>
        <note>catalytic</note>
    </ligand>
</feature>
<dbReference type="InterPro" id="IPR002468">
    <property type="entry name" value="Pept_M24A_MAP2"/>
</dbReference>
<evidence type="ECO:0000313" key="11">
    <source>
        <dbReference type="EMBL" id="MCD1295153.1"/>
    </source>
</evidence>
<dbReference type="SUPFAM" id="SSF46785">
    <property type="entry name" value="Winged helix' DNA-binding domain"/>
    <property type="match status" value="1"/>
</dbReference>
<evidence type="ECO:0000256" key="8">
    <source>
        <dbReference type="HAMAP-Rule" id="MF_01975"/>
    </source>
</evidence>
<dbReference type="GO" id="GO:0004239">
    <property type="term" value="F:initiator methionyl aminopeptidase activity"/>
    <property type="evidence" value="ECO:0007669"/>
    <property type="project" value="UniProtKB-UniRule"/>
</dbReference>
<keyword evidence="6 8" id="KW-0479">Metal-binding</keyword>
<feature type="binding site" evidence="8">
    <location>
        <position position="85"/>
    </location>
    <ligand>
        <name>a divalent metal cation</name>
        <dbReference type="ChEBI" id="CHEBI:60240"/>
        <label>1</label>
    </ligand>
</feature>
<dbReference type="Gene3D" id="3.90.230.10">
    <property type="entry name" value="Creatinase/methionine aminopeptidase superfamily"/>
    <property type="match status" value="1"/>
</dbReference>
<evidence type="ECO:0000259" key="10">
    <source>
        <dbReference type="Pfam" id="PF00557"/>
    </source>
</evidence>
<dbReference type="RefSeq" id="WP_230742003.1">
    <property type="nucleotide sequence ID" value="NZ_PGCK01000007.1"/>
</dbReference>
<gene>
    <name evidence="8" type="primary">map</name>
    <name evidence="11" type="ORF">CUJ83_09100</name>
</gene>
<dbReference type="PANTHER" id="PTHR45777:SF2">
    <property type="entry name" value="METHIONINE AMINOPEPTIDASE 2"/>
    <property type="match status" value="1"/>
</dbReference>
<comment type="subunit">
    <text evidence="8">Monomer.</text>
</comment>
<keyword evidence="12" id="KW-1185">Reference proteome</keyword>
<evidence type="ECO:0000256" key="1">
    <source>
        <dbReference type="ARBA" id="ARBA00000294"/>
    </source>
</evidence>
<dbReference type="NCBIfam" id="TIGR00501">
    <property type="entry name" value="met_pdase_II"/>
    <property type="match status" value="1"/>
</dbReference>
<comment type="similarity">
    <text evidence="8">Belongs to the peptidase M24A family. Methionine aminopeptidase archaeal type 2 subfamily.</text>
</comment>
<evidence type="ECO:0000313" key="12">
    <source>
        <dbReference type="Proteomes" id="UP001320159"/>
    </source>
</evidence>
<dbReference type="InterPro" id="IPR050247">
    <property type="entry name" value="Met_Aminopeptidase_Type2"/>
</dbReference>
<feature type="binding site" evidence="8">
    <location>
        <position position="277"/>
    </location>
    <ligand>
        <name>a divalent metal cation</name>
        <dbReference type="ChEBI" id="CHEBI:60240"/>
        <label>2</label>
        <note>catalytic</note>
    </ligand>
</feature>
<dbReference type="GO" id="GO:0070006">
    <property type="term" value="F:metalloaminopeptidase activity"/>
    <property type="evidence" value="ECO:0007669"/>
    <property type="project" value="UniProtKB-UniRule"/>
</dbReference>
<dbReference type="InterPro" id="IPR036388">
    <property type="entry name" value="WH-like_DNA-bd_sf"/>
</dbReference>
<feature type="binding site" evidence="8">
    <location>
        <position position="66"/>
    </location>
    <ligand>
        <name>substrate</name>
    </ligand>
</feature>
<dbReference type="InterPro" id="IPR028595">
    <property type="entry name" value="MetAP_archaeal"/>
</dbReference>
<dbReference type="GO" id="GO:0046872">
    <property type="term" value="F:metal ion binding"/>
    <property type="evidence" value="ECO:0007669"/>
    <property type="project" value="UniProtKB-UniRule"/>
</dbReference>
<name>A0AAP2W6A9_9EURY</name>
<evidence type="ECO:0000256" key="2">
    <source>
        <dbReference type="ARBA" id="ARBA00001936"/>
    </source>
</evidence>
<comment type="function">
    <text evidence="8 9">Removes the N-terminal methionine from nascent proteins. The N-terminal methionine is often cleaved when the second residue in the primary sequence is small and uncharged (Met-Ala-, Cys, Gly, Pro, Ser, Thr, or Val).</text>
</comment>
<dbReference type="PRINTS" id="PR00599">
    <property type="entry name" value="MAPEPTIDASE"/>
</dbReference>
<sequence length="292" mass="31785">MVDDSVIEKYRQAGAILSEVRKEAALMVKKDVRILDVAEAIEANIVRKGGKPAFPVNISMNEAAAHDTAAPDDERVFGEDMVKLDIGVHIDGYIADTAITIDLSGNPDIVKASEAALEEAIKVVKAGVSTEVIGEIIEETITGYGMKPITNLTGHGLDRYVQHAPPPIPNKKISQGHILTAGQVIAIEPFATNGLGLVMEGQSAEIFGVSRVKPVRMPAERDLLKSIEKFQGLPFARRWLSDIKRLDTTLYSLMRQGIIHSYPVLIEHDKGLVSQAEHTMIVTEDGCEVTTR</sequence>
<dbReference type="EMBL" id="PGCK01000007">
    <property type="protein sequence ID" value="MCD1295153.1"/>
    <property type="molecule type" value="Genomic_DNA"/>
</dbReference>
<dbReference type="InterPro" id="IPR036005">
    <property type="entry name" value="Creatinase/aminopeptidase-like"/>
</dbReference>
<accession>A0AAP2W6A9</accession>
<protein>
    <recommendedName>
        <fullName evidence="8 9">Methionine aminopeptidase</fullName>
        <shortName evidence="8">MAP</shortName>
        <shortName evidence="8">MetAP</shortName>
        <ecNumber evidence="8 9">3.4.11.18</ecNumber>
    </recommendedName>
    <alternativeName>
        <fullName evidence="8">Peptidase M</fullName>
    </alternativeName>
</protein>
<feature type="binding site" evidence="8">
    <location>
        <position position="96"/>
    </location>
    <ligand>
        <name>a divalent metal cation</name>
        <dbReference type="ChEBI" id="CHEBI:60240"/>
        <label>1</label>
    </ligand>
</feature>
<dbReference type="GO" id="GO:0005737">
    <property type="term" value="C:cytoplasm"/>
    <property type="evidence" value="ECO:0007669"/>
    <property type="project" value="TreeGrafter"/>
</dbReference>
<keyword evidence="4 8" id="KW-0031">Aminopeptidase</keyword>
<feature type="binding site" evidence="8">
    <location>
        <position position="96"/>
    </location>
    <ligand>
        <name>a divalent metal cation</name>
        <dbReference type="ChEBI" id="CHEBI:60240"/>
        <label>2</label>
        <note>catalytic</note>
    </ligand>
</feature>
<dbReference type="HAMAP" id="MF_01975">
    <property type="entry name" value="MetAP_2_arc"/>
    <property type="match status" value="1"/>
</dbReference>
<dbReference type="PROSITE" id="PS01202">
    <property type="entry name" value="MAP_2"/>
    <property type="match status" value="1"/>
</dbReference>
<comment type="cofactor">
    <cofactor evidence="8">
        <name>Co(2+)</name>
        <dbReference type="ChEBI" id="CHEBI:48828"/>
    </cofactor>
    <cofactor evidence="8">
        <name>Zn(2+)</name>
        <dbReference type="ChEBI" id="CHEBI:29105"/>
    </cofactor>
    <cofactor evidence="8">
        <name>Mn(2+)</name>
        <dbReference type="ChEBI" id="CHEBI:29035"/>
    </cofactor>
    <cofactor evidence="8">
        <name>Fe(2+)</name>
        <dbReference type="ChEBI" id="CHEBI:29033"/>
    </cofactor>
    <text evidence="8">Binds 2 divalent metal cations per subunit. Has a high-affinity and a low affinity metal-binding site. The true nature of the physiological cofactor is under debate. The enzyme is active with cobalt, zinc, manganese or divalent iron ions. Most likely, methionine aminopeptidases function as mononuclear Fe(2+)-metalloproteases under physiological conditions, and the catalytically relevant metal-binding site has been assigned to the histidine-containing high-affinity site.</text>
</comment>
<feature type="binding site" evidence="8">
    <location>
        <position position="155"/>
    </location>
    <ligand>
        <name>a divalent metal cation</name>
        <dbReference type="ChEBI" id="CHEBI:60240"/>
        <label>2</label>
        <note>catalytic</note>
    </ligand>
</feature>
<dbReference type="GO" id="GO:0006508">
    <property type="term" value="P:proteolysis"/>
    <property type="evidence" value="ECO:0007669"/>
    <property type="project" value="UniProtKB-KW"/>
</dbReference>
<dbReference type="Gene3D" id="1.10.10.10">
    <property type="entry name" value="Winged helix-like DNA-binding domain superfamily/Winged helix DNA-binding domain"/>
    <property type="match status" value="1"/>
</dbReference>
<feature type="binding site" evidence="8">
    <location>
        <position position="277"/>
    </location>
    <ligand>
        <name>a divalent metal cation</name>
        <dbReference type="ChEBI" id="CHEBI:60240"/>
        <label>1</label>
    </ligand>
</feature>
<dbReference type="AlphaFoldDB" id="A0AAP2W6A9"/>
<dbReference type="InterPro" id="IPR000994">
    <property type="entry name" value="Pept_M24"/>
</dbReference>
<evidence type="ECO:0000256" key="9">
    <source>
        <dbReference type="RuleBase" id="RU003653"/>
    </source>
</evidence>
<dbReference type="InterPro" id="IPR001714">
    <property type="entry name" value="Pept_M24_MAP"/>
</dbReference>
<comment type="cofactor">
    <cofactor evidence="3">
        <name>Fe(2+)</name>
        <dbReference type="ChEBI" id="CHEBI:29033"/>
    </cofactor>
</comment>
<dbReference type="Proteomes" id="UP001320159">
    <property type="component" value="Unassembled WGS sequence"/>
</dbReference>
<comment type="cofactor">
    <cofactor evidence="2">
        <name>Mn(2+)</name>
        <dbReference type="ChEBI" id="CHEBI:29035"/>
    </cofactor>
</comment>
<comment type="caution">
    <text evidence="11">The sequence shown here is derived from an EMBL/GenBank/DDBJ whole genome shotgun (WGS) entry which is preliminary data.</text>
</comment>
<evidence type="ECO:0000256" key="7">
    <source>
        <dbReference type="ARBA" id="ARBA00022801"/>
    </source>
</evidence>
<evidence type="ECO:0000256" key="5">
    <source>
        <dbReference type="ARBA" id="ARBA00022670"/>
    </source>
</evidence>
<reference evidence="11 12" key="1">
    <citation type="submission" date="2017-11" db="EMBL/GenBank/DDBJ databases">
        <title>Isolation and Characterization of Family Methanocellaceae Species from Potential Methane Hydrate Area Offshore Southwestern Taiwan.</title>
        <authorList>
            <person name="Zhang W.-L."/>
            <person name="Chen W.-C."/>
            <person name="Lai M.-C."/>
            <person name="Chen S.-C."/>
        </authorList>
    </citation>
    <scope>NUCLEOTIDE SEQUENCE [LARGE SCALE GENOMIC DNA]</scope>
    <source>
        <strain evidence="11 12">CWC-04</strain>
    </source>
</reference>
<evidence type="ECO:0000256" key="6">
    <source>
        <dbReference type="ARBA" id="ARBA00022723"/>
    </source>
</evidence>
<comment type="catalytic activity">
    <reaction evidence="1 8 9">
        <text>Release of N-terminal amino acids, preferentially methionine, from peptides and arylamides.</text>
        <dbReference type="EC" id="3.4.11.18"/>
    </reaction>
</comment>
<evidence type="ECO:0000256" key="4">
    <source>
        <dbReference type="ARBA" id="ARBA00022438"/>
    </source>
</evidence>
<dbReference type="SUPFAM" id="SSF55920">
    <property type="entry name" value="Creatinase/aminopeptidase"/>
    <property type="match status" value="1"/>
</dbReference>